<name>A0A951PUK3_9CYAN</name>
<dbReference type="PRINTS" id="PR00344">
    <property type="entry name" value="BCTRLSENSOR"/>
</dbReference>
<dbReference type="InterPro" id="IPR003018">
    <property type="entry name" value="GAF"/>
</dbReference>
<dbReference type="InterPro" id="IPR036097">
    <property type="entry name" value="HisK_dim/P_sf"/>
</dbReference>
<sequence length="749" mass="83564">MSIGSELTPSLTKSLQPTIVRLLIVVDVAADFELITTTLEAAGVVFIYDVATTPELYQQSLQNHTYDSVLSAYCLKVLSGMEALQLLQQSGQEIPFILVTDRLGDERAVECIKAGMTDYVLKEQLFRLPEVLIRALQECKQREQQQLSLNQAKRQSQQEAIINHIVQAMRGTLVLDDVLQTTVNLLHNTLNVSRCLIFQPDSDNRMKAHHVSEATAQRESLIGVYCDFYRYYHETLSQGEPLVLAQIDASLPEVIQESAAQCDICAILIVPLLYQQSYLGGISLHQCGNQSVQSRQWTQEEVALVCAIATQCAIAIHQAQLFAKVQQQAEREKLLNQISRTLNSTLDTDEILQEIVTLTGECFSVDRVNIYSIDTEHIKTLHEWRCSEQVISALGMKSPLSEWTDRLDPSSEYSLHQVFHAPIYAETPQPAHRLAMMQQLQVVSILNAPIFIRNQLFGGLMLQTSAKRTFTTEEIQLLERIADQAAIALYNAQSYEYLEQLVRDRTQELEAQQQLSEAANQAKSEFLANMSHELRTPLTGILGFSRLLLEQIFGPLNDKQHQYVTGISSCGEHLLALINDLLDLSKIEAGREELSLEPITVEAICHECLSVVREQASEAGLQLQLDIAPAITSFVADHLRCKQILVNLLSNAVKFTESGSVTLKVEQTAEYTQFLVVDTGIGISEADASSLFQPFHQLPNRSPRKYQGTGLGLALSLKLARLHGGDITIQSEEGRGSCFTLTLPHQIPN</sequence>
<dbReference type="InterPro" id="IPR005467">
    <property type="entry name" value="His_kinase_dom"/>
</dbReference>
<dbReference type="Gene3D" id="3.30.450.40">
    <property type="match status" value="2"/>
</dbReference>
<dbReference type="SMART" id="SM00387">
    <property type="entry name" value="HATPase_c"/>
    <property type="match status" value="1"/>
</dbReference>
<evidence type="ECO:0000256" key="7">
    <source>
        <dbReference type="ARBA" id="ARBA00022741"/>
    </source>
</evidence>
<reference evidence="17" key="1">
    <citation type="submission" date="2021-05" db="EMBL/GenBank/DDBJ databases">
        <authorList>
            <person name="Pietrasiak N."/>
            <person name="Ward R."/>
            <person name="Stajich J.E."/>
            <person name="Kurbessoian T."/>
        </authorList>
    </citation>
    <scope>NUCLEOTIDE SEQUENCE</scope>
    <source>
        <strain evidence="17">CPER-KK1</strain>
    </source>
</reference>
<dbReference type="CDD" id="cd16922">
    <property type="entry name" value="HATPase_EvgS-ArcB-TorS-like"/>
    <property type="match status" value="1"/>
</dbReference>
<dbReference type="Gene3D" id="3.40.50.2300">
    <property type="match status" value="1"/>
</dbReference>
<dbReference type="PROSITE" id="PS50109">
    <property type="entry name" value="HIS_KIN"/>
    <property type="match status" value="1"/>
</dbReference>
<dbReference type="AlphaFoldDB" id="A0A951PUK3"/>
<evidence type="ECO:0000313" key="17">
    <source>
        <dbReference type="EMBL" id="MBW4549272.1"/>
    </source>
</evidence>
<evidence type="ECO:0000256" key="3">
    <source>
        <dbReference type="ARBA" id="ARBA00006402"/>
    </source>
</evidence>
<comment type="caution">
    <text evidence="17">The sequence shown here is derived from an EMBL/GenBank/DDBJ whole genome shotgun (WGS) entry which is preliminary data.</text>
</comment>
<dbReference type="Pfam" id="PF02518">
    <property type="entry name" value="HATPase_c"/>
    <property type="match status" value="1"/>
</dbReference>
<evidence type="ECO:0000256" key="4">
    <source>
        <dbReference type="ARBA" id="ARBA00012438"/>
    </source>
</evidence>
<dbReference type="SMART" id="SM00065">
    <property type="entry name" value="GAF"/>
    <property type="match status" value="2"/>
</dbReference>
<comment type="catalytic activity">
    <reaction evidence="1">
        <text>ATP + protein L-histidine = ADP + protein N-phospho-L-histidine.</text>
        <dbReference type="EC" id="2.7.13.3"/>
    </reaction>
</comment>
<evidence type="ECO:0000256" key="9">
    <source>
        <dbReference type="ARBA" id="ARBA00022840"/>
    </source>
</evidence>
<dbReference type="FunFam" id="3.30.565.10:FF:000010">
    <property type="entry name" value="Sensor histidine kinase RcsC"/>
    <property type="match status" value="1"/>
</dbReference>
<dbReference type="SUPFAM" id="SSF55781">
    <property type="entry name" value="GAF domain-like"/>
    <property type="match status" value="2"/>
</dbReference>
<dbReference type="InterPro" id="IPR001789">
    <property type="entry name" value="Sig_transdc_resp-reg_receiver"/>
</dbReference>
<dbReference type="InterPro" id="IPR004358">
    <property type="entry name" value="Sig_transdc_His_kin-like_C"/>
</dbReference>
<dbReference type="SMART" id="SM00448">
    <property type="entry name" value="REC"/>
    <property type="match status" value="1"/>
</dbReference>
<evidence type="ECO:0000259" key="16">
    <source>
        <dbReference type="PROSITE" id="PS50110"/>
    </source>
</evidence>
<dbReference type="SUPFAM" id="SSF55874">
    <property type="entry name" value="ATPase domain of HSP90 chaperone/DNA topoisomerase II/histidine kinase"/>
    <property type="match status" value="1"/>
</dbReference>
<comment type="subcellular location">
    <subcellularLocation>
        <location evidence="2">Membrane</location>
    </subcellularLocation>
</comment>
<evidence type="ECO:0000256" key="1">
    <source>
        <dbReference type="ARBA" id="ARBA00000085"/>
    </source>
</evidence>
<dbReference type="FunFam" id="1.10.287.130:FF:000038">
    <property type="entry name" value="Sensory transduction histidine kinase"/>
    <property type="match status" value="1"/>
</dbReference>
<evidence type="ECO:0000256" key="6">
    <source>
        <dbReference type="ARBA" id="ARBA00022679"/>
    </source>
</evidence>
<dbReference type="InterPro" id="IPR036890">
    <property type="entry name" value="HATPase_C_sf"/>
</dbReference>
<dbReference type="InterPro" id="IPR003594">
    <property type="entry name" value="HATPase_dom"/>
</dbReference>
<dbReference type="InterPro" id="IPR003661">
    <property type="entry name" value="HisK_dim/P_dom"/>
</dbReference>
<evidence type="ECO:0000313" key="18">
    <source>
        <dbReference type="Proteomes" id="UP000753908"/>
    </source>
</evidence>
<dbReference type="Pfam" id="PF00512">
    <property type="entry name" value="HisKA"/>
    <property type="match status" value="1"/>
</dbReference>
<keyword evidence="12" id="KW-0131">Cell cycle</keyword>
<dbReference type="CDD" id="cd00082">
    <property type="entry name" value="HisKA"/>
    <property type="match status" value="1"/>
</dbReference>
<dbReference type="PANTHER" id="PTHR43047:SF63">
    <property type="entry name" value="HISTIDINE KINASE"/>
    <property type="match status" value="1"/>
</dbReference>
<evidence type="ECO:0000256" key="13">
    <source>
        <dbReference type="ARBA" id="ARBA00074306"/>
    </source>
</evidence>
<organism evidence="17 18">
    <name type="scientific">Symplocastrum torsivum CPER-KK1</name>
    <dbReference type="NCBI Taxonomy" id="450513"/>
    <lineage>
        <taxon>Bacteria</taxon>
        <taxon>Bacillati</taxon>
        <taxon>Cyanobacteriota</taxon>
        <taxon>Cyanophyceae</taxon>
        <taxon>Oscillatoriophycideae</taxon>
        <taxon>Oscillatoriales</taxon>
        <taxon>Microcoleaceae</taxon>
        <taxon>Symplocastrum</taxon>
    </lineage>
</organism>
<dbReference type="EMBL" id="JAHHIF010000089">
    <property type="protein sequence ID" value="MBW4549272.1"/>
    <property type="molecule type" value="Genomic_DNA"/>
</dbReference>
<comment type="similarity">
    <text evidence="3">In the N-terminal section; belongs to the phytochrome family.</text>
</comment>
<dbReference type="GO" id="GO:0009927">
    <property type="term" value="F:histidine phosphotransfer kinase activity"/>
    <property type="evidence" value="ECO:0007669"/>
    <property type="project" value="TreeGrafter"/>
</dbReference>
<keyword evidence="6" id="KW-0808">Transferase</keyword>
<keyword evidence="11" id="KW-0472">Membrane</keyword>
<dbReference type="Gene3D" id="3.30.565.10">
    <property type="entry name" value="Histidine kinase-like ATPase, C-terminal domain"/>
    <property type="match status" value="1"/>
</dbReference>
<keyword evidence="7" id="KW-0547">Nucleotide-binding</keyword>
<evidence type="ECO:0000256" key="12">
    <source>
        <dbReference type="ARBA" id="ARBA00023306"/>
    </source>
</evidence>
<evidence type="ECO:0000256" key="2">
    <source>
        <dbReference type="ARBA" id="ARBA00004370"/>
    </source>
</evidence>
<dbReference type="Pfam" id="PF00072">
    <property type="entry name" value="Response_reg"/>
    <property type="match status" value="1"/>
</dbReference>
<keyword evidence="8" id="KW-0418">Kinase</keyword>
<reference evidence="17" key="2">
    <citation type="journal article" date="2022" name="Microbiol. Resour. Announc.">
        <title>Metagenome Sequencing to Explore Phylogenomics of Terrestrial Cyanobacteria.</title>
        <authorList>
            <person name="Ward R.D."/>
            <person name="Stajich J.E."/>
            <person name="Johansen J.R."/>
            <person name="Huntemann M."/>
            <person name="Clum A."/>
            <person name="Foster B."/>
            <person name="Foster B."/>
            <person name="Roux S."/>
            <person name="Palaniappan K."/>
            <person name="Varghese N."/>
            <person name="Mukherjee S."/>
            <person name="Reddy T.B.K."/>
            <person name="Daum C."/>
            <person name="Copeland A."/>
            <person name="Chen I.A."/>
            <person name="Ivanova N.N."/>
            <person name="Kyrpides N.C."/>
            <person name="Shapiro N."/>
            <person name="Eloe-Fadrosh E.A."/>
            <person name="Pietrasiak N."/>
        </authorList>
    </citation>
    <scope>NUCLEOTIDE SEQUENCE</scope>
    <source>
        <strain evidence="17">CPER-KK1</strain>
    </source>
</reference>
<evidence type="ECO:0000256" key="14">
    <source>
        <dbReference type="PROSITE-ProRule" id="PRU00169"/>
    </source>
</evidence>
<dbReference type="Pfam" id="PF01590">
    <property type="entry name" value="GAF"/>
    <property type="match status" value="2"/>
</dbReference>
<evidence type="ECO:0000256" key="5">
    <source>
        <dbReference type="ARBA" id="ARBA00022553"/>
    </source>
</evidence>
<dbReference type="GO" id="GO:0000155">
    <property type="term" value="F:phosphorelay sensor kinase activity"/>
    <property type="evidence" value="ECO:0007669"/>
    <property type="project" value="InterPro"/>
</dbReference>
<feature type="domain" description="Response regulatory" evidence="16">
    <location>
        <begin position="21"/>
        <end position="137"/>
    </location>
</feature>
<dbReference type="InterPro" id="IPR011006">
    <property type="entry name" value="CheY-like_superfamily"/>
</dbReference>
<comment type="caution">
    <text evidence="14">Lacks conserved residue(s) required for the propagation of feature annotation.</text>
</comment>
<dbReference type="Gene3D" id="1.10.287.130">
    <property type="match status" value="1"/>
</dbReference>
<evidence type="ECO:0000256" key="10">
    <source>
        <dbReference type="ARBA" id="ARBA00023012"/>
    </source>
</evidence>
<feature type="domain" description="Histidine kinase" evidence="15">
    <location>
        <begin position="529"/>
        <end position="747"/>
    </location>
</feature>
<keyword evidence="10" id="KW-0902">Two-component regulatory system</keyword>
<proteinExistence type="inferred from homology"/>
<dbReference type="SMART" id="SM00388">
    <property type="entry name" value="HisKA"/>
    <property type="match status" value="1"/>
</dbReference>
<dbReference type="InterPro" id="IPR029016">
    <property type="entry name" value="GAF-like_dom_sf"/>
</dbReference>
<dbReference type="SUPFAM" id="SSF52172">
    <property type="entry name" value="CheY-like"/>
    <property type="match status" value="1"/>
</dbReference>
<gene>
    <name evidence="17" type="ORF">KME25_33425</name>
</gene>
<dbReference type="SUPFAM" id="SSF47384">
    <property type="entry name" value="Homodimeric domain of signal transducing histidine kinase"/>
    <property type="match status" value="1"/>
</dbReference>
<evidence type="ECO:0000256" key="8">
    <source>
        <dbReference type="ARBA" id="ARBA00022777"/>
    </source>
</evidence>
<keyword evidence="5" id="KW-0597">Phosphoprotein</keyword>
<accession>A0A951PUK3</accession>
<dbReference type="Proteomes" id="UP000753908">
    <property type="component" value="Unassembled WGS sequence"/>
</dbReference>
<protein>
    <recommendedName>
        <fullName evidence="13">Circadian input-output histidine kinase CikA</fullName>
        <ecNumber evidence="4">2.7.13.3</ecNumber>
    </recommendedName>
</protein>
<dbReference type="PANTHER" id="PTHR43047">
    <property type="entry name" value="TWO-COMPONENT HISTIDINE PROTEIN KINASE"/>
    <property type="match status" value="1"/>
</dbReference>
<evidence type="ECO:0000256" key="11">
    <source>
        <dbReference type="ARBA" id="ARBA00023136"/>
    </source>
</evidence>
<dbReference type="GO" id="GO:0005886">
    <property type="term" value="C:plasma membrane"/>
    <property type="evidence" value="ECO:0007669"/>
    <property type="project" value="TreeGrafter"/>
</dbReference>
<dbReference type="GO" id="GO:0005524">
    <property type="term" value="F:ATP binding"/>
    <property type="evidence" value="ECO:0007669"/>
    <property type="project" value="UniProtKB-KW"/>
</dbReference>
<keyword evidence="9" id="KW-0067">ATP-binding</keyword>
<dbReference type="CDD" id="cd00156">
    <property type="entry name" value="REC"/>
    <property type="match status" value="1"/>
</dbReference>
<dbReference type="EC" id="2.7.13.3" evidence="4"/>
<evidence type="ECO:0000259" key="15">
    <source>
        <dbReference type="PROSITE" id="PS50109"/>
    </source>
</evidence>
<dbReference type="PROSITE" id="PS50110">
    <property type="entry name" value="RESPONSE_REGULATORY"/>
    <property type="match status" value="1"/>
</dbReference>